<name>A0ABN2KGL1_9MICO</name>
<dbReference type="InterPro" id="IPR016181">
    <property type="entry name" value="Acyl_CoA_acyltransferase"/>
</dbReference>
<feature type="domain" description="N-acetyltransferase" evidence="4">
    <location>
        <begin position="20"/>
        <end position="184"/>
    </location>
</feature>
<evidence type="ECO:0000256" key="1">
    <source>
        <dbReference type="ARBA" id="ARBA00022679"/>
    </source>
</evidence>
<keyword evidence="2" id="KW-0012">Acyltransferase</keyword>
<dbReference type="SUPFAM" id="SSF55729">
    <property type="entry name" value="Acyl-CoA N-acyltransferases (Nat)"/>
    <property type="match status" value="1"/>
</dbReference>
<reference evidence="5 6" key="1">
    <citation type="journal article" date="2019" name="Int. J. Syst. Evol. Microbiol.">
        <title>The Global Catalogue of Microorganisms (GCM) 10K type strain sequencing project: providing services to taxonomists for standard genome sequencing and annotation.</title>
        <authorList>
            <consortium name="The Broad Institute Genomics Platform"/>
            <consortium name="The Broad Institute Genome Sequencing Center for Infectious Disease"/>
            <person name="Wu L."/>
            <person name="Ma J."/>
        </authorList>
    </citation>
    <scope>NUCLEOTIDE SEQUENCE [LARGE SCALE GENOMIC DNA]</scope>
    <source>
        <strain evidence="5 6">JCM 15591</strain>
    </source>
</reference>
<keyword evidence="6" id="KW-1185">Reference proteome</keyword>
<comment type="similarity">
    <text evidence="3">Belongs to the acetyltransferase family. RimJ subfamily.</text>
</comment>
<evidence type="ECO:0000256" key="3">
    <source>
        <dbReference type="ARBA" id="ARBA00038502"/>
    </source>
</evidence>
<dbReference type="PROSITE" id="PS51186">
    <property type="entry name" value="GNAT"/>
    <property type="match status" value="1"/>
</dbReference>
<dbReference type="PANTHER" id="PTHR43792:SF8">
    <property type="entry name" value="[RIBOSOMAL PROTEIN US5]-ALANINE N-ACETYLTRANSFERASE"/>
    <property type="match status" value="1"/>
</dbReference>
<dbReference type="InterPro" id="IPR051531">
    <property type="entry name" value="N-acetyltransferase"/>
</dbReference>
<dbReference type="Pfam" id="PF13302">
    <property type="entry name" value="Acetyltransf_3"/>
    <property type="match status" value="1"/>
</dbReference>
<dbReference type="RefSeq" id="WP_344064104.1">
    <property type="nucleotide sequence ID" value="NZ_BAAAPN010000035.1"/>
</dbReference>
<gene>
    <name evidence="5" type="ORF">GCM10009810_14260</name>
</gene>
<keyword evidence="1" id="KW-0808">Transferase</keyword>
<dbReference type="Proteomes" id="UP001501475">
    <property type="component" value="Unassembled WGS sequence"/>
</dbReference>
<sequence length="199" mass="22118">MGQRLWPVELSGRLADGSSIGLRPLRRSDKDAFFALRQHNRDWLRPWEPTNPDGSPRRVSFARMLRTQREQGRAGRVLAFGITVDGSLAGQLNVSNIESGAFRSCTMGYWVGEVYAGRGVTPTAVALAGDYVLRAGNLHRIEINIRPENLASLAVVRKLGFRDEGLRPNYLHIDGAWRDHLSFAITSEDLGPRGLIGRL</sequence>
<dbReference type="PANTHER" id="PTHR43792">
    <property type="entry name" value="GNAT FAMILY, PUTATIVE (AFU_ORTHOLOGUE AFUA_3G00765)-RELATED-RELATED"/>
    <property type="match status" value="1"/>
</dbReference>
<protein>
    <submittedName>
        <fullName evidence="5">GNAT family protein</fullName>
    </submittedName>
</protein>
<proteinExistence type="inferred from homology"/>
<organism evidence="5 6">
    <name type="scientific">Nostocoides vanveenii</name>
    <dbReference type="NCBI Taxonomy" id="330835"/>
    <lineage>
        <taxon>Bacteria</taxon>
        <taxon>Bacillati</taxon>
        <taxon>Actinomycetota</taxon>
        <taxon>Actinomycetes</taxon>
        <taxon>Micrococcales</taxon>
        <taxon>Intrasporangiaceae</taxon>
        <taxon>Nostocoides</taxon>
    </lineage>
</organism>
<evidence type="ECO:0000259" key="4">
    <source>
        <dbReference type="PROSITE" id="PS51186"/>
    </source>
</evidence>
<accession>A0ABN2KGL1</accession>
<dbReference type="Gene3D" id="3.40.630.30">
    <property type="match status" value="1"/>
</dbReference>
<evidence type="ECO:0000256" key="2">
    <source>
        <dbReference type="ARBA" id="ARBA00023315"/>
    </source>
</evidence>
<evidence type="ECO:0000313" key="6">
    <source>
        <dbReference type="Proteomes" id="UP001501475"/>
    </source>
</evidence>
<dbReference type="InterPro" id="IPR000182">
    <property type="entry name" value="GNAT_dom"/>
</dbReference>
<evidence type="ECO:0000313" key="5">
    <source>
        <dbReference type="EMBL" id="GAA1755626.1"/>
    </source>
</evidence>
<dbReference type="EMBL" id="BAAAPN010000035">
    <property type="protein sequence ID" value="GAA1755626.1"/>
    <property type="molecule type" value="Genomic_DNA"/>
</dbReference>
<comment type="caution">
    <text evidence="5">The sequence shown here is derived from an EMBL/GenBank/DDBJ whole genome shotgun (WGS) entry which is preliminary data.</text>
</comment>